<dbReference type="SUPFAM" id="SSF56112">
    <property type="entry name" value="Protein kinase-like (PK-like)"/>
    <property type="match status" value="1"/>
</dbReference>
<keyword evidence="3" id="KW-1185">Reference proteome</keyword>
<dbReference type="InterPro" id="IPR011009">
    <property type="entry name" value="Kinase-like_dom_sf"/>
</dbReference>
<evidence type="ECO:0000259" key="1">
    <source>
        <dbReference type="PROSITE" id="PS50011"/>
    </source>
</evidence>
<dbReference type="InterPro" id="IPR051681">
    <property type="entry name" value="Ser/Thr_Kinases-Pseudokinases"/>
</dbReference>
<dbReference type="InterPro" id="IPR000719">
    <property type="entry name" value="Prot_kinase_dom"/>
</dbReference>
<dbReference type="Proteomes" id="UP000822688">
    <property type="component" value="Chromosome 12"/>
</dbReference>
<dbReference type="EMBL" id="CM026433">
    <property type="protein sequence ID" value="KAG0554633.1"/>
    <property type="molecule type" value="Genomic_DNA"/>
</dbReference>
<evidence type="ECO:0000313" key="2">
    <source>
        <dbReference type="EMBL" id="KAG0554633.1"/>
    </source>
</evidence>
<dbReference type="InterPro" id="IPR008271">
    <property type="entry name" value="Ser/Thr_kinase_AS"/>
</dbReference>
<reference evidence="2" key="1">
    <citation type="submission" date="2020-06" db="EMBL/GenBank/DDBJ databases">
        <title>WGS assembly of Ceratodon purpureus strain R40.</title>
        <authorList>
            <person name="Carey S.B."/>
            <person name="Jenkins J."/>
            <person name="Shu S."/>
            <person name="Lovell J.T."/>
            <person name="Sreedasyam A."/>
            <person name="Maumus F."/>
            <person name="Tiley G.P."/>
            <person name="Fernandez-Pozo N."/>
            <person name="Barry K."/>
            <person name="Chen C."/>
            <person name="Wang M."/>
            <person name="Lipzen A."/>
            <person name="Daum C."/>
            <person name="Saski C.A."/>
            <person name="Payton A.C."/>
            <person name="Mcbreen J.C."/>
            <person name="Conrad R.E."/>
            <person name="Kollar L.M."/>
            <person name="Olsson S."/>
            <person name="Huttunen S."/>
            <person name="Landis J.B."/>
            <person name="Wickett N.J."/>
            <person name="Johnson M.G."/>
            <person name="Rensing S.A."/>
            <person name="Grimwood J."/>
            <person name="Schmutz J."/>
            <person name="Mcdaniel S.F."/>
        </authorList>
    </citation>
    <scope>NUCLEOTIDE SEQUENCE</scope>
    <source>
        <strain evidence="2">R40</strain>
    </source>
</reference>
<dbReference type="GO" id="GO:0004674">
    <property type="term" value="F:protein serine/threonine kinase activity"/>
    <property type="evidence" value="ECO:0007669"/>
    <property type="project" value="TreeGrafter"/>
</dbReference>
<feature type="domain" description="Protein kinase" evidence="1">
    <location>
        <begin position="96"/>
        <end position="396"/>
    </location>
</feature>
<proteinExistence type="predicted"/>
<dbReference type="AlphaFoldDB" id="A0A8T0G5S7"/>
<accession>A0A8T0G5S7</accession>
<dbReference type="Gene3D" id="1.10.510.10">
    <property type="entry name" value="Transferase(Phosphotransferase) domain 1"/>
    <property type="match status" value="1"/>
</dbReference>
<evidence type="ECO:0000313" key="3">
    <source>
        <dbReference type="Proteomes" id="UP000822688"/>
    </source>
</evidence>
<dbReference type="PANTHER" id="PTHR44329:SF260">
    <property type="entry name" value="PROTEIN KINASE DOMAIN-CONTAINING PROTEIN"/>
    <property type="match status" value="1"/>
</dbReference>
<organism evidence="2 3">
    <name type="scientific">Ceratodon purpureus</name>
    <name type="common">Fire moss</name>
    <name type="synonym">Dicranum purpureum</name>
    <dbReference type="NCBI Taxonomy" id="3225"/>
    <lineage>
        <taxon>Eukaryota</taxon>
        <taxon>Viridiplantae</taxon>
        <taxon>Streptophyta</taxon>
        <taxon>Embryophyta</taxon>
        <taxon>Bryophyta</taxon>
        <taxon>Bryophytina</taxon>
        <taxon>Bryopsida</taxon>
        <taxon>Dicranidae</taxon>
        <taxon>Pseudoditrichales</taxon>
        <taxon>Ditrichaceae</taxon>
        <taxon>Ceratodon</taxon>
    </lineage>
</organism>
<dbReference type="PROSITE" id="PS50011">
    <property type="entry name" value="PROTEIN_KINASE_DOM"/>
    <property type="match status" value="1"/>
</dbReference>
<dbReference type="PROSITE" id="PS00108">
    <property type="entry name" value="PROTEIN_KINASE_ST"/>
    <property type="match status" value="1"/>
</dbReference>
<sequence>MAASASGSAYVTALEAEEDQATSSCSQFVTAQIELSKRHWSQLTEPSDDISMEEEAAIKLENQELFKTLENHPEWGESFFYNFGDQSKVLRSMGSLEVGEKFAEGAQAELFHAEVQWSDPKSNEWDEENGREWVVKVFKKGTLVRHLQQQWPKGLLQYTTKHYENHQLGKPLGDRHYSDVQCATLLEDGRFAFLMVKEDEDLRTLIDRKMKESDHGCGPFSKERGEEIIYRVALGMHQLHSYGIVHRDLKASNVLVRTSRPSPKYLWCSVADFESSVGVVGTGFWRAPEILQACRERNVNKRLELFSKSADAYSYGMTCYEVLTGRVPFQDHPLSKECSVLTDLVINQHLHPEVPEYVDNWARELLQLCWQFDPTARPSFVEILSFIEANSEVEYIQEEAAIRRVVVEEVNQEIPRKF</sequence>
<dbReference type="GO" id="GO:0005524">
    <property type="term" value="F:ATP binding"/>
    <property type="evidence" value="ECO:0007669"/>
    <property type="project" value="InterPro"/>
</dbReference>
<dbReference type="Pfam" id="PF00069">
    <property type="entry name" value="Pkinase"/>
    <property type="match status" value="1"/>
</dbReference>
<gene>
    <name evidence="2" type="ORF">KC19_12G106900</name>
</gene>
<dbReference type="PANTHER" id="PTHR44329">
    <property type="entry name" value="SERINE/THREONINE-PROTEIN KINASE TNNI3K-RELATED"/>
    <property type="match status" value="1"/>
</dbReference>
<name>A0A8T0G5S7_CERPU</name>
<protein>
    <recommendedName>
        <fullName evidence="1">Protein kinase domain-containing protein</fullName>
    </recommendedName>
</protein>
<dbReference type="SMART" id="SM00220">
    <property type="entry name" value="S_TKc"/>
    <property type="match status" value="1"/>
</dbReference>
<comment type="caution">
    <text evidence="2">The sequence shown here is derived from an EMBL/GenBank/DDBJ whole genome shotgun (WGS) entry which is preliminary data.</text>
</comment>